<proteinExistence type="predicted"/>
<dbReference type="GO" id="GO:0005524">
    <property type="term" value="F:ATP binding"/>
    <property type="evidence" value="ECO:0007669"/>
    <property type="project" value="UniProtKB-KW"/>
</dbReference>
<dbReference type="GO" id="GO:0022857">
    <property type="term" value="F:transmembrane transporter activity"/>
    <property type="evidence" value="ECO:0007669"/>
    <property type="project" value="TreeGrafter"/>
</dbReference>
<dbReference type="PROSITE" id="PS50893">
    <property type="entry name" value="ABC_TRANSPORTER_2"/>
    <property type="match status" value="1"/>
</dbReference>
<keyword evidence="3" id="KW-0067">ATP-binding</keyword>
<dbReference type="FunFam" id="3.40.50.300:FF:000032">
    <property type="entry name" value="Export ABC transporter ATP-binding protein"/>
    <property type="match status" value="1"/>
</dbReference>
<dbReference type="GO" id="GO:0016887">
    <property type="term" value="F:ATP hydrolysis activity"/>
    <property type="evidence" value="ECO:0007669"/>
    <property type="project" value="InterPro"/>
</dbReference>
<dbReference type="InterPro" id="IPR015854">
    <property type="entry name" value="ABC_transpr_LolD-like"/>
</dbReference>
<organism evidence="5 6">
    <name type="scientific">Nostoc linckia z8</name>
    <dbReference type="NCBI Taxonomy" id="1628746"/>
    <lineage>
        <taxon>Bacteria</taxon>
        <taxon>Bacillati</taxon>
        <taxon>Cyanobacteriota</taxon>
        <taxon>Cyanophyceae</taxon>
        <taxon>Nostocales</taxon>
        <taxon>Nostocaceae</taxon>
        <taxon>Nostoc</taxon>
    </lineage>
</organism>
<dbReference type="GO" id="GO:0098796">
    <property type="term" value="C:membrane protein complex"/>
    <property type="evidence" value="ECO:0007669"/>
    <property type="project" value="UniProtKB-ARBA"/>
</dbReference>
<dbReference type="AlphaFoldDB" id="A0A9Q5Z568"/>
<dbReference type="SUPFAM" id="SSF52540">
    <property type="entry name" value="P-loop containing nucleoside triphosphate hydrolases"/>
    <property type="match status" value="1"/>
</dbReference>
<keyword evidence="2" id="KW-0547">Nucleotide-binding</keyword>
<accession>A0A9Q5Z568</accession>
<evidence type="ECO:0000313" key="5">
    <source>
        <dbReference type="EMBL" id="PHJ93936.1"/>
    </source>
</evidence>
<dbReference type="CDD" id="cd03255">
    <property type="entry name" value="ABC_MJ0796_LolCDE_FtsE"/>
    <property type="match status" value="1"/>
</dbReference>
<reference evidence="5 6" key="1">
    <citation type="submission" date="2015-02" db="EMBL/GenBank/DDBJ databases">
        <title>Nostoc linckia genome annotation.</title>
        <authorList>
            <person name="Zhou Z."/>
        </authorList>
    </citation>
    <scope>NUCLEOTIDE SEQUENCE [LARGE SCALE GENOMIC DNA]</scope>
    <source>
        <strain evidence="6">z8</strain>
    </source>
</reference>
<protein>
    <recommendedName>
        <fullName evidence="4">ABC transporter domain-containing protein</fullName>
    </recommendedName>
</protein>
<dbReference type="SMART" id="SM00382">
    <property type="entry name" value="AAA"/>
    <property type="match status" value="1"/>
</dbReference>
<evidence type="ECO:0000313" key="6">
    <source>
        <dbReference type="Proteomes" id="UP000222310"/>
    </source>
</evidence>
<sequence>MSEKINTYSLENVSKVIDDGGQRSILNNISLNISEGEFLGLRGKSGAGKSTLLNILGCIDNISSGKIYFEGKDISRYTKKEKILFIRKIGLIFQHFYLIEHLNVFENIALPLRLCGERKAEIEKKVNLSLENVGLEPDKLRQLPKTLSGGEKQRVAIARAIVKSPKVILADEPTGSLDSENESIILDLLQKIHSDRQGVTVILVSHNPNVIEICSKVIELADGEIVQPFPNFADGGIVESIQK</sequence>
<comment type="caution">
    <text evidence="5">The sequence shown here is derived from an EMBL/GenBank/DDBJ whole genome shotgun (WGS) entry which is preliminary data.</text>
</comment>
<dbReference type="PANTHER" id="PTHR24220">
    <property type="entry name" value="IMPORT ATP-BINDING PROTEIN"/>
    <property type="match status" value="1"/>
</dbReference>
<dbReference type="InterPro" id="IPR003439">
    <property type="entry name" value="ABC_transporter-like_ATP-bd"/>
</dbReference>
<dbReference type="PANTHER" id="PTHR24220:SF692">
    <property type="entry name" value="ABC TRANSPORTER DOMAIN-CONTAINING PROTEIN"/>
    <property type="match status" value="1"/>
</dbReference>
<dbReference type="InterPro" id="IPR017871">
    <property type="entry name" value="ABC_transporter-like_CS"/>
</dbReference>
<dbReference type="Gene3D" id="3.40.50.300">
    <property type="entry name" value="P-loop containing nucleotide triphosphate hydrolases"/>
    <property type="match status" value="1"/>
</dbReference>
<dbReference type="PROSITE" id="PS00211">
    <property type="entry name" value="ABC_TRANSPORTER_1"/>
    <property type="match status" value="1"/>
</dbReference>
<dbReference type="InterPro" id="IPR003593">
    <property type="entry name" value="AAA+_ATPase"/>
</dbReference>
<feature type="domain" description="ABC transporter" evidence="4">
    <location>
        <begin position="8"/>
        <end position="241"/>
    </location>
</feature>
<evidence type="ECO:0000256" key="1">
    <source>
        <dbReference type="ARBA" id="ARBA00022448"/>
    </source>
</evidence>
<gene>
    <name evidence="5" type="ORF">VF08_34600</name>
</gene>
<evidence type="ECO:0000256" key="3">
    <source>
        <dbReference type="ARBA" id="ARBA00022840"/>
    </source>
</evidence>
<dbReference type="Pfam" id="PF00005">
    <property type="entry name" value="ABC_tran"/>
    <property type="match status" value="1"/>
</dbReference>
<evidence type="ECO:0000256" key="2">
    <source>
        <dbReference type="ARBA" id="ARBA00022741"/>
    </source>
</evidence>
<dbReference type="InterPro" id="IPR027417">
    <property type="entry name" value="P-loop_NTPase"/>
</dbReference>
<dbReference type="EMBL" id="LAHD01000175">
    <property type="protein sequence ID" value="PHJ93936.1"/>
    <property type="molecule type" value="Genomic_DNA"/>
</dbReference>
<dbReference type="GO" id="GO:0005886">
    <property type="term" value="C:plasma membrane"/>
    <property type="evidence" value="ECO:0007669"/>
    <property type="project" value="TreeGrafter"/>
</dbReference>
<dbReference type="RefSeq" id="WP_099071790.1">
    <property type="nucleotide sequence ID" value="NZ_LAHD01000175.1"/>
</dbReference>
<name>A0A9Q5Z568_NOSLI</name>
<dbReference type="InterPro" id="IPR017911">
    <property type="entry name" value="MacB-like_ATP-bd"/>
</dbReference>
<dbReference type="Proteomes" id="UP000222310">
    <property type="component" value="Unassembled WGS sequence"/>
</dbReference>
<evidence type="ECO:0000259" key="4">
    <source>
        <dbReference type="PROSITE" id="PS50893"/>
    </source>
</evidence>
<keyword evidence="1" id="KW-0813">Transport</keyword>